<dbReference type="EMBL" id="AFYH01161971">
    <property type="status" value="NOT_ANNOTATED_CDS"/>
    <property type="molecule type" value="Genomic_DNA"/>
</dbReference>
<dbReference type="InterPro" id="IPR011990">
    <property type="entry name" value="TPR-like_helical_dom_sf"/>
</dbReference>
<feature type="repeat" description="TPR" evidence="1">
    <location>
        <begin position="433"/>
        <end position="466"/>
    </location>
</feature>
<evidence type="ECO:0000256" key="1">
    <source>
        <dbReference type="PROSITE-ProRule" id="PRU00339"/>
    </source>
</evidence>
<dbReference type="Pfam" id="PF13181">
    <property type="entry name" value="TPR_8"/>
    <property type="match status" value="2"/>
</dbReference>
<gene>
    <name evidence="2" type="primary">TTC22</name>
</gene>
<name>H3A8J1_LATCH</name>
<dbReference type="Proteomes" id="UP000008672">
    <property type="component" value="Unassembled WGS sequence"/>
</dbReference>
<dbReference type="InterPro" id="IPR042342">
    <property type="entry name" value="TTC22"/>
</dbReference>
<evidence type="ECO:0000313" key="2">
    <source>
        <dbReference type="Ensembl" id="ENSLACP00000005962.1"/>
    </source>
</evidence>
<dbReference type="PROSITE" id="PS50005">
    <property type="entry name" value="TPR"/>
    <property type="match status" value="1"/>
</dbReference>
<keyword evidence="3" id="KW-1185">Reference proteome</keyword>
<dbReference type="Ensembl" id="ENSLACT00000006014.1">
    <property type="protein sequence ID" value="ENSLACP00000005962.1"/>
    <property type="gene ID" value="ENSLACG00000005292.1"/>
</dbReference>
<dbReference type="HOGENOM" id="CLU_034944_1_0_1"/>
<accession>H3A8J1</accession>
<dbReference type="SMART" id="SM00028">
    <property type="entry name" value="TPR"/>
    <property type="match status" value="4"/>
</dbReference>
<keyword evidence="1" id="KW-0802">TPR repeat</keyword>
<dbReference type="Gene3D" id="1.25.40.10">
    <property type="entry name" value="Tetratricopeptide repeat domain"/>
    <property type="match status" value="3"/>
</dbReference>
<evidence type="ECO:0000313" key="3">
    <source>
        <dbReference type="Proteomes" id="UP000008672"/>
    </source>
</evidence>
<dbReference type="InParanoid" id="H3A8J1"/>
<reference evidence="2" key="2">
    <citation type="submission" date="2025-08" db="UniProtKB">
        <authorList>
            <consortium name="Ensembl"/>
        </authorList>
    </citation>
    <scope>IDENTIFICATION</scope>
</reference>
<dbReference type="STRING" id="7897.ENSLACP00000005962"/>
<dbReference type="GeneTree" id="ENSGT00390000007658"/>
<dbReference type="Bgee" id="ENSLACG00000005292">
    <property type="expression patterns" value="Expressed in pectoral fin"/>
</dbReference>
<dbReference type="PANTHER" id="PTHR16253">
    <property type="entry name" value="TETRATRICOPEPTIDE REPEAT PROTEIN 22"/>
    <property type="match status" value="1"/>
</dbReference>
<dbReference type="InterPro" id="IPR019734">
    <property type="entry name" value="TPR_rpt"/>
</dbReference>
<proteinExistence type="predicted"/>
<dbReference type="SUPFAM" id="SSF48452">
    <property type="entry name" value="TPR-like"/>
    <property type="match status" value="2"/>
</dbReference>
<protein>
    <submittedName>
        <fullName evidence="2">Tetratricopeptide repeat domain 22</fullName>
    </submittedName>
</protein>
<organism evidence="2 3">
    <name type="scientific">Latimeria chalumnae</name>
    <name type="common">Coelacanth</name>
    <dbReference type="NCBI Taxonomy" id="7897"/>
    <lineage>
        <taxon>Eukaryota</taxon>
        <taxon>Metazoa</taxon>
        <taxon>Chordata</taxon>
        <taxon>Craniata</taxon>
        <taxon>Vertebrata</taxon>
        <taxon>Euteleostomi</taxon>
        <taxon>Coelacanthiformes</taxon>
        <taxon>Coelacanthidae</taxon>
        <taxon>Latimeria</taxon>
    </lineage>
</organism>
<reference evidence="3" key="1">
    <citation type="submission" date="2011-08" db="EMBL/GenBank/DDBJ databases">
        <title>The draft genome of Latimeria chalumnae.</title>
        <authorList>
            <person name="Di Palma F."/>
            <person name="Alfoldi J."/>
            <person name="Johnson J."/>
            <person name="Berlin A."/>
            <person name="Gnerre S."/>
            <person name="Jaffe D."/>
            <person name="MacCallum I."/>
            <person name="Young S."/>
            <person name="Walker B.J."/>
            <person name="Lander E."/>
            <person name="Lindblad-Toh K."/>
        </authorList>
    </citation>
    <scope>NUCLEOTIDE SEQUENCE [LARGE SCALE GENOMIC DNA]</scope>
    <source>
        <strain evidence="3">Wild caught</strain>
    </source>
</reference>
<dbReference type="AlphaFoldDB" id="H3A8J1"/>
<dbReference type="OMA" id="HHRALAW"/>
<dbReference type="eggNOG" id="ENOG502QPNX">
    <property type="taxonomic scope" value="Eukaryota"/>
</dbReference>
<dbReference type="FunCoup" id="H3A8J1">
    <property type="interactions" value="12"/>
</dbReference>
<dbReference type="PANTHER" id="PTHR16253:SF0">
    <property type="entry name" value="TETRATRICOPEPTIDE REPEAT PROTEIN 22"/>
    <property type="match status" value="1"/>
</dbReference>
<reference evidence="2" key="3">
    <citation type="submission" date="2025-09" db="UniProtKB">
        <authorList>
            <consortium name="Ensembl"/>
        </authorList>
    </citation>
    <scope>IDENTIFICATION</scope>
</reference>
<sequence>YSEMDKTEVDIETLIDEMEFIPGHFHLGLNLNLELCTPVKLRRRDTQLKRDSLQFELEFETGTQQYAVRNLLGVFAFYLDDYDQAEEIFLNICNEEPGSLNAWANLGYVYDRLNKETEAADCVEKVSSLMNLESGESSEVESKLRAARCLAEHGYAYAFDISLVTEKDRMEKLIAGTKLFDKAITRGGQNLPLEEKRSWFFTMSTMYIRLDGLLMNKEDLEQKRLSYYSRTIELLREVIRSKNSHYRALAWCYVGMMLERKDTFITTPMAIHDCGYSGTGPLDCYGKAIEIAKEDPLLLNRLAKVFHFLGKQDMAIGVCNMALDILPDLELNWQTYCTRAKIYFKMYIRDLERAKMGIGGVPDRTNLAKAKSDLENVLSVCPCLKTYLDMGQVSYYMGVDAMQEFLLVDENELNNALVSFAKAMEYDLGDTLPEIQLLRGKCLRVKGEEENAVECFKKAIELDDVGSSHTESFRCLIETLVVLFSLKKANAATIIWEVELWIKKAEEKYPAERVRQELQMVFRNHTAETLELSKAMIGAGKLQLVKRLFEIMQTDLSKRRVLERSVSL</sequence>